<reference evidence="4 5" key="1">
    <citation type="submission" date="2018-03" db="EMBL/GenBank/DDBJ databases">
        <title>Genomic Encyclopedia of Type Strains, Phase III (KMG-III): the genomes of soil and plant-associated and newly described type strains.</title>
        <authorList>
            <person name="Whitman W."/>
        </authorList>
    </citation>
    <scope>NUCLEOTIDE SEQUENCE [LARGE SCALE GENOMIC DNA]</scope>
    <source>
        <strain evidence="4 5">CGMCC 4.7125</strain>
    </source>
</reference>
<evidence type="ECO:0000256" key="2">
    <source>
        <dbReference type="SAM" id="MobiDB-lite"/>
    </source>
</evidence>
<dbReference type="Gene3D" id="3.30.530.20">
    <property type="match status" value="1"/>
</dbReference>
<proteinExistence type="inferred from homology"/>
<comment type="caution">
    <text evidence="4">The sequence shown here is derived from an EMBL/GenBank/DDBJ whole genome shotgun (WGS) entry which is preliminary data.</text>
</comment>
<evidence type="ECO:0000256" key="1">
    <source>
        <dbReference type="ARBA" id="ARBA00006817"/>
    </source>
</evidence>
<gene>
    <name evidence="4" type="ORF">B0I33_101241</name>
</gene>
<accession>A0A2T0M2W9</accession>
<comment type="similarity">
    <text evidence="1">Belongs to the AHA1 family.</text>
</comment>
<dbReference type="AlphaFoldDB" id="A0A2T0M2W9"/>
<evidence type="ECO:0000313" key="5">
    <source>
        <dbReference type="Proteomes" id="UP000238362"/>
    </source>
</evidence>
<evidence type="ECO:0000259" key="3">
    <source>
        <dbReference type="Pfam" id="PF08327"/>
    </source>
</evidence>
<dbReference type="InterPro" id="IPR023393">
    <property type="entry name" value="START-like_dom_sf"/>
</dbReference>
<dbReference type="InterPro" id="IPR013538">
    <property type="entry name" value="ASHA1/2-like_C"/>
</dbReference>
<sequence>MYDALVEPELFRQWFGVTMEIEPAVGGRWAMGGFHLENSVARIVELVPGKKVVLDWGALVETWELAGSAGRTYFTFVQSGFDDEHPPYAKWMGWLARVGELRRFHELPDWRPTVLQHEIPGTPREILVPHLHRSADRRRGSARLTQPNGQER</sequence>
<feature type="region of interest" description="Disordered" evidence="2">
    <location>
        <begin position="130"/>
        <end position="152"/>
    </location>
</feature>
<dbReference type="Proteomes" id="UP000238362">
    <property type="component" value="Unassembled WGS sequence"/>
</dbReference>
<dbReference type="EMBL" id="PVNH01000001">
    <property type="protein sequence ID" value="PRX51088.1"/>
    <property type="molecule type" value="Genomic_DNA"/>
</dbReference>
<dbReference type="RefSeq" id="WP_245900378.1">
    <property type="nucleotide sequence ID" value="NZ_PVNH01000001.1"/>
</dbReference>
<name>A0A2T0M2W9_9PSEU</name>
<dbReference type="CDD" id="cd07814">
    <property type="entry name" value="SRPBCC_CalC_Aha1-like"/>
    <property type="match status" value="1"/>
</dbReference>
<keyword evidence="5" id="KW-1185">Reference proteome</keyword>
<dbReference type="SUPFAM" id="SSF55961">
    <property type="entry name" value="Bet v1-like"/>
    <property type="match status" value="1"/>
</dbReference>
<organism evidence="4 5">
    <name type="scientific">Prauserella shujinwangii</name>
    <dbReference type="NCBI Taxonomy" id="1453103"/>
    <lineage>
        <taxon>Bacteria</taxon>
        <taxon>Bacillati</taxon>
        <taxon>Actinomycetota</taxon>
        <taxon>Actinomycetes</taxon>
        <taxon>Pseudonocardiales</taxon>
        <taxon>Pseudonocardiaceae</taxon>
        <taxon>Prauserella</taxon>
    </lineage>
</organism>
<dbReference type="Pfam" id="PF08327">
    <property type="entry name" value="AHSA1"/>
    <property type="match status" value="1"/>
</dbReference>
<evidence type="ECO:0000313" key="4">
    <source>
        <dbReference type="EMBL" id="PRX51088.1"/>
    </source>
</evidence>
<feature type="domain" description="Activator of Hsp90 ATPase homologue 1/2-like C-terminal" evidence="3">
    <location>
        <begin position="2"/>
        <end position="86"/>
    </location>
</feature>
<feature type="compositionally biased region" description="Polar residues" evidence="2">
    <location>
        <begin position="143"/>
        <end position="152"/>
    </location>
</feature>
<protein>
    <submittedName>
        <fullName evidence="4">Activator of Hsp90 ATPase-like protein</fullName>
    </submittedName>
</protein>